<dbReference type="Proteomes" id="UP000589520">
    <property type="component" value="Unassembled WGS sequence"/>
</dbReference>
<keyword evidence="1" id="KW-0732">Signal</keyword>
<evidence type="ECO:0000256" key="1">
    <source>
        <dbReference type="SAM" id="SignalP"/>
    </source>
</evidence>
<feature type="signal peptide" evidence="1">
    <location>
        <begin position="1"/>
        <end position="19"/>
    </location>
</feature>
<dbReference type="EMBL" id="JACCCW010000001">
    <property type="protein sequence ID" value="NYF79212.1"/>
    <property type="molecule type" value="Genomic_DNA"/>
</dbReference>
<gene>
    <name evidence="2" type="ORF">HDF17_001499</name>
</gene>
<reference evidence="2 3" key="1">
    <citation type="submission" date="2020-07" db="EMBL/GenBank/DDBJ databases">
        <title>Genomic Encyclopedia of Type Strains, Phase IV (KMG-V): Genome sequencing to study the core and pangenomes of soil and plant-associated prokaryotes.</title>
        <authorList>
            <person name="Whitman W."/>
        </authorList>
    </citation>
    <scope>NUCLEOTIDE SEQUENCE [LARGE SCALE GENOMIC DNA]</scope>
    <source>
        <strain evidence="2 3">X4EP2</strain>
    </source>
</reference>
<organism evidence="2 3">
    <name type="scientific">Granulicella arctica</name>
    <dbReference type="NCBI Taxonomy" id="940613"/>
    <lineage>
        <taxon>Bacteria</taxon>
        <taxon>Pseudomonadati</taxon>
        <taxon>Acidobacteriota</taxon>
        <taxon>Terriglobia</taxon>
        <taxon>Terriglobales</taxon>
        <taxon>Acidobacteriaceae</taxon>
        <taxon>Granulicella</taxon>
    </lineage>
</organism>
<keyword evidence="3" id="KW-1185">Reference proteome</keyword>
<evidence type="ECO:0000313" key="3">
    <source>
        <dbReference type="Proteomes" id="UP000589520"/>
    </source>
</evidence>
<protein>
    <submittedName>
        <fullName evidence="2">Uncharacterized protein</fullName>
    </submittedName>
</protein>
<evidence type="ECO:0000313" key="2">
    <source>
        <dbReference type="EMBL" id="NYF79212.1"/>
    </source>
</evidence>
<dbReference type="AlphaFoldDB" id="A0A7Y9TKG1"/>
<name>A0A7Y9TKG1_9BACT</name>
<accession>A0A7Y9TKG1</accession>
<dbReference type="RefSeq" id="WP_179489283.1">
    <property type="nucleotide sequence ID" value="NZ_JACCCW010000001.1"/>
</dbReference>
<comment type="caution">
    <text evidence="2">The sequence shown here is derived from an EMBL/GenBank/DDBJ whole genome shotgun (WGS) entry which is preliminary data.</text>
</comment>
<proteinExistence type="predicted"/>
<sequence length="150" mass="16065">MRSIMAVFLFLMCSLPALAVEGNQAAYLSGTTAAVKLGALGTLDTTSPTDLIFVSPQGNLNIPYLAIDRLDYHNDLAHHIGVAPALAVGIVRRREKRHFFDITYHDQAGVAQVAVFEVAKGVPPLMLPILRARATNACGLSYAACSAKTR</sequence>
<feature type="chain" id="PRO_5031386571" evidence="1">
    <location>
        <begin position="20"/>
        <end position="150"/>
    </location>
</feature>